<protein>
    <submittedName>
        <fullName evidence="2">Uncharacterized protein</fullName>
    </submittedName>
</protein>
<reference evidence="2 3" key="1">
    <citation type="submission" date="2019-05" db="EMBL/GenBank/DDBJ databases">
        <title>Another draft genome of Portunus trituberculatus and its Hox gene families provides insights of decapod evolution.</title>
        <authorList>
            <person name="Jeong J.-H."/>
            <person name="Song I."/>
            <person name="Kim S."/>
            <person name="Choi T."/>
            <person name="Kim D."/>
            <person name="Ryu S."/>
            <person name="Kim W."/>
        </authorList>
    </citation>
    <scope>NUCLEOTIDE SEQUENCE [LARGE SCALE GENOMIC DNA]</scope>
    <source>
        <tissue evidence="2">Muscle</tissue>
    </source>
</reference>
<dbReference type="AlphaFoldDB" id="A0A5B7E514"/>
<name>A0A5B7E514_PORTR</name>
<keyword evidence="3" id="KW-1185">Reference proteome</keyword>
<dbReference type="Proteomes" id="UP000324222">
    <property type="component" value="Unassembled WGS sequence"/>
</dbReference>
<evidence type="ECO:0000256" key="1">
    <source>
        <dbReference type="SAM" id="MobiDB-lite"/>
    </source>
</evidence>
<feature type="region of interest" description="Disordered" evidence="1">
    <location>
        <begin position="1"/>
        <end position="20"/>
    </location>
</feature>
<organism evidence="2 3">
    <name type="scientific">Portunus trituberculatus</name>
    <name type="common">Swimming crab</name>
    <name type="synonym">Neptunus trituberculatus</name>
    <dbReference type="NCBI Taxonomy" id="210409"/>
    <lineage>
        <taxon>Eukaryota</taxon>
        <taxon>Metazoa</taxon>
        <taxon>Ecdysozoa</taxon>
        <taxon>Arthropoda</taxon>
        <taxon>Crustacea</taxon>
        <taxon>Multicrustacea</taxon>
        <taxon>Malacostraca</taxon>
        <taxon>Eumalacostraca</taxon>
        <taxon>Eucarida</taxon>
        <taxon>Decapoda</taxon>
        <taxon>Pleocyemata</taxon>
        <taxon>Brachyura</taxon>
        <taxon>Eubrachyura</taxon>
        <taxon>Portunoidea</taxon>
        <taxon>Portunidae</taxon>
        <taxon>Portuninae</taxon>
        <taxon>Portunus</taxon>
    </lineage>
</organism>
<evidence type="ECO:0000313" key="2">
    <source>
        <dbReference type="EMBL" id="MPC28509.1"/>
    </source>
</evidence>
<proteinExistence type="predicted"/>
<gene>
    <name evidence="2" type="ORF">E2C01_021715</name>
</gene>
<sequence>MKVHETEGIPQATGDQNCHGNINRVVDADDVCGIGGSEVTELYAYCMAVHSNAFEEMVRQQTVRGR</sequence>
<comment type="caution">
    <text evidence="2">The sequence shown here is derived from an EMBL/GenBank/DDBJ whole genome shotgun (WGS) entry which is preliminary data.</text>
</comment>
<dbReference type="EMBL" id="VSRR010001925">
    <property type="protein sequence ID" value="MPC28509.1"/>
    <property type="molecule type" value="Genomic_DNA"/>
</dbReference>
<evidence type="ECO:0000313" key="3">
    <source>
        <dbReference type="Proteomes" id="UP000324222"/>
    </source>
</evidence>
<accession>A0A5B7E514</accession>